<dbReference type="EMBL" id="ML978969">
    <property type="protein sequence ID" value="KAF1928459.1"/>
    <property type="molecule type" value="Genomic_DNA"/>
</dbReference>
<reference evidence="2" key="1">
    <citation type="journal article" date="2020" name="Stud. Mycol.">
        <title>101 Dothideomycetes genomes: a test case for predicting lifestyles and emergence of pathogens.</title>
        <authorList>
            <person name="Haridas S."/>
            <person name="Albert R."/>
            <person name="Binder M."/>
            <person name="Bloem J."/>
            <person name="Labutti K."/>
            <person name="Salamov A."/>
            <person name="Andreopoulos B."/>
            <person name="Baker S."/>
            <person name="Barry K."/>
            <person name="Bills G."/>
            <person name="Bluhm B."/>
            <person name="Cannon C."/>
            <person name="Castanera R."/>
            <person name="Culley D."/>
            <person name="Daum C."/>
            <person name="Ezra D."/>
            <person name="Gonzalez J."/>
            <person name="Henrissat B."/>
            <person name="Kuo A."/>
            <person name="Liang C."/>
            <person name="Lipzen A."/>
            <person name="Lutzoni F."/>
            <person name="Magnuson J."/>
            <person name="Mondo S."/>
            <person name="Nolan M."/>
            <person name="Ohm R."/>
            <person name="Pangilinan J."/>
            <person name="Park H.-J."/>
            <person name="Ramirez L."/>
            <person name="Alfaro M."/>
            <person name="Sun H."/>
            <person name="Tritt A."/>
            <person name="Yoshinaga Y."/>
            <person name="Zwiers L.-H."/>
            <person name="Turgeon B."/>
            <person name="Goodwin S."/>
            <person name="Spatafora J."/>
            <person name="Crous P."/>
            <person name="Grigoriev I."/>
        </authorList>
    </citation>
    <scope>NUCLEOTIDE SEQUENCE</scope>
    <source>
        <strain evidence="2">CBS 183.55</strain>
    </source>
</reference>
<proteinExistence type="predicted"/>
<dbReference type="Proteomes" id="UP000800082">
    <property type="component" value="Unassembled WGS sequence"/>
</dbReference>
<dbReference type="OrthoDB" id="2278877at2759"/>
<evidence type="ECO:0000313" key="2">
    <source>
        <dbReference type="EMBL" id="KAF1928459.1"/>
    </source>
</evidence>
<organism evidence="2 3">
    <name type="scientific">Didymella exigua CBS 183.55</name>
    <dbReference type="NCBI Taxonomy" id="1150837"/>
    <lineage>
        <taxon>Eukaryota</taxon>
        <taxon>Fungi</taxon>
        <taxon>Dikarya</taxon>
        <taxon>Ascomycota</taxon>
        <taxon>Pezizomycotina</taxon>
        <taxon>Dothideomycetes</taxon>
        <taxon>Pleosporomycetidae</taxon>
        <taxon>Pleosporales</taxon>
        <taxon>Pleosporineae</taxon>
        <taxon>Didymellaceae</taxon>
        <taxon>Didymella</taxon>
    </lineage>
</organism>
<keyword evidence="3" id="KW-1185">Reference proteome</keyword>
<evidence type="ECO:0000256" key="1">
    <source>
        <dbReference type="SAM" id="MobiDB-lite"/>
    </source>
</evidence>
<evidence type="ECO:0000313" key="3">
    <source>
        <dbReference type="Proteomes" id="UP000800082"/>
    </source>
</evidence>
<feature type="compositionally biased region" description="Basic and acidic residues" evidence="1">
    <location>
        <begin position="1"/>
        <end position="13"/>
    </location>
</feature>
<feature type="region of interest" description="Disordered" evidence="1">
    <location>
        <begin position="1"/>
        <end position="20"/>
    </location>
</feature>
<accession>A0A6A5RLC3</accession>
<sequence>MPKFDDRFARQNRCEPPPEFPLASPYSSIVHHLSDVRLLSPCFKTGRLQPLRQHPSRCADLSPGWLHVVSPISSPRREVHDRDLYPTAQTDAGLPIEECTR</sequence>
<name>A0A6A5RLC3_9PLEO</name>
<dbReference type="AlphaFoldDB" id="A0A6A5RLC3"/>
<protein>
    <submittedName>
        <fullName evidence="2">Uncharacterized protein</fullName>
    </submittedName>
</protein>
<feature type="region of interest" description="Disordered" evidence="1">
    <location>
        <begin position="78"/>
        <end position="101"/>
    </location>
</feature>
<gene>
    <name evidence="2" type="ORF">M421DRAFT_101253</name>
</gene>